<organism evidence="1 2">
    <name type="scientific">Aeromonas phage AS-szw</name>
    <dbReference type="NCBI Taxonomy" id="2026114"/>
    <lineage>
        <taxon>Viruses</taxon>
        <taxon>Duplodnaviria</taxon>
        <taxon>Heunggongvirae</taxon>
        <taxon>Uroviricota</taxon>
        <taxon>Caudoviricetes</taxon>
        <taxon>Pantevenvirales</taxon>
        <taxon>Straboviridae</taxon>
        <taxon>Emmerichvirinae</taxon>
        <taxon>Ceceduovirus</taxon>
        <taxon>Ceceduovirus aszj</taxon>
    </lineage>
</organism>
<proteinExistence type="predicted"/>
<evidence type="ECO:0000313" key="2">
    <source>
        <dbReference type="Proteomes" id="UP000230211"/>
    </source>
</evidence>
<dbReference type="Proteomes" id="UP000230211">
    <property type="component" value="Segment"/>
</dbReference>
<accession>A0A291LDF5</accession>
<evidence type="ECO:0000313" key="1">
    <source>
        <dbReference type="EMBL" id="ATI17360.1"/>
    </source>
</evidence>
<name>A0A291LDF5_9CAUD</name>
<dbReference type="EMBL" id="MF498773">
    <property type="protein sequence ID" value="ATI17360.1"/>
    <property type="molecule type" value="Genomic_DNA"/>
</dbReference>
<sequence length="194" mass="22054">MKAFVYKFKNLKDRKEFIGLAKINDWIVSNYLVDYRLTVNQDSLHRLNSDGYISRFIVNGVLKVDEFNTIDSDEFYKYFVLDKEIEIEDLPKPRQISDEELMGAVTKEILANNSIQIPSKLSEVKPASFGDVTKPLKKKDEGLNITGNLKIGNCQLAPLDQAIFNLVNTQGKLSQDMEIKISIKNGKVTFSVSK</sequence>
<protein>
    <submittedName>
        <fullName evidence="1">Uncharacterized protein</fullName>
    </submittedName>
</protein>
<reference evidence="1 2" key="1">
    <citation type="submission" date="2017-07" db="EMBL/GenBank/DDBJ databases">
        <title>In vitro design and evaluation of phage cocktails against multidrug-resistant Aeromonas salmonicida.</title>
        <authorList>
            <person name="Chen L."/>
            <person name="Yuan S."/>
            <person name="Ma Y."/>
        </authorList>
    </citation>
    <scope>NUCLEOTIDE SEQUENCE [LARGE SCALE GENOMIC DNA]</scope>
</reference>